<evidence type="ECO:0000313" key="3">
    <source>
        <dbReference type="EMBL" id="MCS2608606.1"/>
    </source>
</evidence>
<keyword evidence="1" id="KW-1133">Transmembrane helix</keyword>
<dbReference type="Proteomes" id="UP001165542">
    <property type="component" value="Unassembled WGS sequence"/>
</dbReference>
<evidence type="ECO:0000313" key="4">
    <source>
        <dbReference type="Proteomes" id="UP001165542"/>
    </source>
</evidence>
<proteinExistence type="predicted"/>
<protein>
    <submittedName>
        <fullName evidence="3">Tripartite tricarboxylate transporter TctB family protein</fullName>
    </submittedName>
</protein>
<dbReference type="InterPro" id="IPR009936">
    <property type="entry name" value="DUF1468"/>
</dbReference>
<feature type="transmembrane region" description="Helical" evidence="1">
    <location>
        <begin position="12"/>
        <end position="29"/>
    </location>
</feature>
<name>A0ABT2EAL3_9GAMM</name>
<organism evidence="3 4">
    <name type="scientific">Halomonas dongshanensis</name>
    <dbReference type="NCBI Taxonomy" id="2890835"/>
    <lineage>
        <taxon>Bacteria</taxon>
        <taxon>Pseudomonadati</taxon>
        <taxon>Pseudomonadota</taxon>
        <taxon>Gammaproteobacteria</taxon>
        <taxon>Oceanospirillales</taxon>
        <taxon>Halomonadaceae</taxon>
        <taxon>Halomonas</taxon>
    </lineage>
</organism>
<feature type="transmembrane region" description="Helical" evidence="1">
    <location>
        <begin position="41"/>
        <end position="59"/>
    </location>
</feature>
<keyword evidence="1" id="KW-0472">Membrane</keyword>
<comment type="caution">
    <text evidence="3">The sequence shown here is derived from an EMBL/GenBank/DDBJ whole genome shotgun (WGS) entry which is preliminary data.</text>
</comment>
<feature type="transmembrane region" description="Helical" evidence="1">
    <location>
        <begin position="118"/>
        <end position="139"/>
    </location>
</feature>
<evidence type="ECO:0000256" key="1">
    <source>
        <dbReference type="SAM" id="Phobius"/>
    </source>
</evidence>
<evidence type="ECO:0000259" key="2">
    <source>
        <dbReference type="Pfam" id="PF07331"/>
    </source>
</evidence>
<gene>
    <name evidence="3" type="ORF">LLY24_04630</name>
</gene>
<keyword evidence="4" id="KW-1185">Reference proteome</keyword>
<feature type="transmembrane region" description="Helical" evidence="1">
    <location>
        <begin position="94"/>
        <end position="111"/>
    </location>
</feature>
<sequence length="149" mass="16213">MQTQSINDRVIGLVMALFSAIFLFMALKLPGAPPGFPVGSSTFPTMLGGLLLLLSLLLVVRRPVQATPGTAFWKVRIGLGMLATLAYIYTVMSVGIWVSTFLLLFVYALLLRRSKPTWLETLLLPLGSASLAYGLLVLLDVPMPESLLF</sequence>
<keyword evidence="1" id="KW-0812">Transmembrane</keyword>
<feature type="domain" description="DUF1468" evidence="2">
    <location>
        <begin position="10"/>
        <end position="144"/>
    </location>
</feature>
<accession>A0ABT2EAL3</accession>
<dbReference type="Pfam" id="PF07331">
    <property type="entry name" value="TctB"/>
    <property type="match status" value="1"/>
</dbReference>
<dbReference type="RefSeq" id="WP_259035117.1">
    <property type="nucleotide sequence ID" value="NZ_JAJISC010000002.1"/>
</dbReference>
<reference evidence="3" key="1">
    <citation type="submission" date="2021-11" db="EMBL/GenBank/DDBJ databases">
        <title>Halomonas sp., isolated from a coastal aquaculture zone in Dongshan Bay.</title>
        <authorList>
            <person name="Lin W."/>
        </authorList>
    </citation>
    <scope>NUCLEOTIDE SEQUENCE</scope>
    <source>
        <strain evidence="3">Yzlin-01</strain>
    </source>
</reference>
<dbReference type="EMBL" id="JAJISC010000002">
    <property type="protein sequence ID" value="MCS2608606.1"/>
    <property type="molecule type" value="Genomic_DNA"/>
</dbReference>